<protein>
    <recommendedName>
        <fullName evidence="2">Glutamate/phenylalanine/leucine/valine/L-tryptophan dehydrogenase C-terminal domain-containing protein</fullName>
    </recommendedName>
</protein>
<evidence type="ECO:0000313" key="3">
    <source>
        <dbReference type="EMBL" id="VDK34676.1"/>
    </source>
</evidence>
<keyword evidence="1" id="KW-0560">Oxidoreductase</keyword>
<dbReference type="PANTHER" id="PTHR11606:SF13">
    <property type="entry name" value="GLUTAMATE DEHYDROGENASE 1, MITOCHONDRIAL"/>
    <property type="match status" value="1"/>
</dbReference>
<sequence>MQARGNILIIPDLFANSGGVTVSFFEWLKNLSHVSFGRLTFKYDVDSSHEILESVQQSLEAALKQGIPIRPSRQFLERADTENCEETIVHAALDHSMQRSANDHLHRFPTFSSSLKSGIVARAVVRQKIQICT</sequence>
<dbReference type="EMBL" id="UYRT01003825">
    <property type="protein sequence ID" value="VDK34676.1"/>
    <property type="molecule type" value="Genomic_DNA"/>
</dbReference>
<name>A0A3P6P5M9_9BILA</name>
<evidence type="ECO:0000256" key="1">
    <source>
        <dbReference type="ARBA" id="ARBA00023002"/>
    </source>
</evidence>
<reference evidence="3 4" key="1">
    <citation type="submission" date="2018-11" db="EMBL/GenBank/DDBJ databases">
        <authorList>
            <consortium name="Pathogen Informatics"/>
        </authorList>
    </citation>
    <scope>NUCLEOTIDE SEQUENCE [LARGE SCALE GENOMIC DNA]</scope>
</reference>
<dbReference type="GO" id="GO:0004352">
    <property type="term" value="F:glutamate dehydrogenase (NAD+) activity"/>
    <property type="evidence" value="ECO:0007669"/>
    <property type="project" value="TreeGrafter"/>
</dbReference>
<dbReference type="AlphaFoldDB" id="A0A3P6P5M9"/>
<dbReference type="Pfam" id="PF00208">
    <property type="entry name" value="ELFV_dehydrog"/>
    <property type="match status" value="1"/>
</dbReference>
<dbReference type="SUPFAM" id="SSF51735">
    <property type="entry name" value="NAD(P)-binding Rossmann-fold domains"/>
    <property type="match status" value="1"/>
</dbReference>
<organism evidence="3 4">
    <name type="scientific">Gongylonema pulchrum</name>
    <dbReference type="NCBI Taxonomy" id="637853"/>
    <lineage>
        <taxon>Eukaryota</taxon>
        <taxon>Metazoa</taxon>
        <taxon>Ecdysozoa</taxon>
        <taxon>Nematoda</taxon>
        <taxon>Chromadorea</taxon>
        <taxon>Rhabditida</taxon>
        <taxon>Spirurina</taxon>
        <taxon>Spiruromorpha</taxon>
        <taxon>Spiruroidea</taxon>
        <taxon>Gongylonematidae</taxon>
        <taxon>Gongylonema</taxon>
    </lineage>
</organism>
<dbReference type="GO" id="GO:0006538">
    <property type="term" value="P:L-glutamate catabolic process"/>
    <property type="evidence" value="ECO:0007669"/>
    <property type="project" value="TreeGrafter"/>
</dbReference>
<proteinExistence type="predicted"/>
<evidence type="ECO:0000313" key="4">
    <source>
        <dbReference type="Proteomes" id="UP000271098"/>
    </source>
</evidence>
<feature type="domain" description="Glutamate/phenylalanine/leucine/valine/L-tryptophan dehydrogenase C-terminal" evidence="2">
    <location>
        <begin position="6"/>
        <end position="68"/>
    </location>
</feature>
<dbReference type="Proteomes" id="UP000271098">
    <property type="component" value="Unassembled WGS sequence"/>
</dbReference>
<evidence type="ECO:0000259" key="2">
    <source>
        <dbReference type="Pfam" id="PF00208"/>
    </source>
</evidence>
<dbReference type="Gene3D" id="3.40.50.720">
    <property type="entry name" value="NAD(P)-binding Rossmann-like Domain"/>
    <property type="match status" value="1"/>
</dbReference>
<dbReference type="InterPro" id="IPR036291">
    <property type="entry name" value="NAD(P)-bd_dom_sf"/>
</dbReference>
<dbReference type="PANTHER" id="PTHR11606">
    <property type="entry name" value="GLUTAMATE DEHYDROGENASE"/>
    <property type="match status" value="1"/>
</dbReference>
<dbReference type="InterPro" id="IPR006096">
    <property type="entry name" value="Glu/Leu/Phe/Val/Trp_DH_C"/>
</dbReference>
<keyword evidence="4" id="KW-1185">Reference proteome</keyword>
<dbReference type="GO" id="GO:0005739">
    <property type="term" value="C:mitochondrion"/>
    <property type="evidence" value="ECO:0007669"/>
    <property type="project" value="TreeGrafter"/>
</dbReference>
<gene>
    <name evidence="3" type="ORF">GPUH_LOCUS2517</name>
</gene>
<accession>A0A3P6P5M9</accession>
<dbReference type="OrthoDB" id="6718861at2759"/>